<feature type="compositionally biased region" description="Low complexity" evidence="1">
    <location>
        <begin position="144"/>
        <end position="171"/>
    </location>
</feature>
<organism evidence="2 3">
    <name type="scientific">Cylindrotheca closterium</name>
    <dbReference type="NCBI Taxonomy" id="2856"/>
    <lineage>
        <taxon>Eukaryota</taxon>
        <taxon>Sar</taxon>
        <taxon>Stramenopiles</taxon>
        <taxon>Ochrophyta</taxon>
        <taxon>Bacillariophyta</taxon>
        <taxon>Bacillariophyceae</taxon>
        <taxon>Bacillariophycidae</taxon>
        <taxon>Bacillariales</taxon>
        <taxon>Bacillariaceae</taxon>
        <taxon>Cylindrotheca</taxon>
    </lineage>
</organism>
<comment type="caution">
    <text evidence="2">The sequence shown here is derived from an EMBL/GenBank/DDBJ whole genome shotgun (WGS) entry which is preliminary data.</text>
</comment>
<evidence type="ECO:0000313" key="3">
    <source>
        <dbReference type="Proteomes" id="UP001295423"/>
    </source>
</evidence>
<feature type="region of interest" description="Disordered" evidence="1">
    <location>
        <begin position="14"/>
        <end position="60"/>
    </location>
</feature>
<evidence type="ECO:0000256" key="1">
    <source>
        <dbReference type="SAM" id="MobiDB-lite"/>
    </source>
</evidence>
<dbReference type="EMBL" id="CAKOGP040002136">
    <property type="protein sequence ID" value="CAJ1963227.1"/>
    <property type="molecule type" value="Genomic_DNA"/>
</dbReference>
<dbReference type="Proteomes" id="UP001295423">
    <property type="component" value="Unassembled WGS sequence"/>
</dbReference>
<sequence length="364" mass="41722">MNYGIQQGVVMENRGSSIFKRRSNKKQTKDITSASTISSGTTNHHHHHHQHTASIFRKPQETKKKGLKRLLFFSFKSKSSNKNHHSLPSLTCVNEMTWSISSDDSESSSCGRRKSFSISSWGHLSCNSIVASPLSVKSGNKRNGSVSPTSSTSSSRSGGEGLETNKNNNNNLKEELVSLRATLNEFQKNECEYRNICDEYEAFVQEQDAEMEQKKLKIMHLKQVVEMMDSKNAEEAKKCQDLEQDLSDCQTRCADQERTIRAKDIKVTKRERELQQQKRVYTTLVLQSQAATQKLQETITAHESHIRNLKAQLEAASRREGLQILQIETFNQELETVSERYRLDSAKAEEKSQENQRRWTMWEE</sequence>
<dbReference type="AlphaFoldDB" id="A0AAD2G513"/>
<name>A0AAD2G513_9STRA</name>
<protein>
    <submittedName>
        <fullName evidence="2">Uncharacterized protein</fullName>
    </submittedName>
</protein>
<evidence type="ECO:0000313" key="2">
    <source>
        <dbReference type="EMBL" id="CAJ1963227.1"/>
    </source>
</evidence>
<feature type="region of interest" description="Disordered" evidence="1">
    <location>
        <begin position="345"/>
        <end position="364"/>
    </location>
</feature>
<keyword evidence="3" id="KW-1185">Reference proteome</keyword>
<feature type="region of interest" description="Disordered" evidence="1">
    <location>
        <begin position="137"/>
        <end position="171"/>
    </location>
</feature>
<gene>
    <name evidence="2" type="ORF">CYCCA115_LOCUS20063</name>
</gene>
<accession>A0AAD2G513</accession>
<proteinExistence type="predicted"/>
<feature type="compositionally biased region" description="Low complexity" evidence="1">
    <location>
        <begin position="31"/>
        <end position="42"/>
    </location>
</feature>
<reference evidence="2" key="1">
    <citation type="submission" date="2023-08" db="EMBL/GenBank/DDBJ databases">
        <authorList>
            <person name="Audoor S."/>
            <person name="Bilcke G."/>
        </authorList>
    </citation>
    <scope>NUCLEOTIDE SEQUENCE</scope>
</reference>